<dbReference type="InterPro" id="IPR036388">
    <property type="entry name" value="WH-like_DNA-bd_sf"/>
</dbReference>
<organism evidence="5 6">
    <name type="scientific">Parapusillimonas granuli</name>
    <dbReference type="NCBI Taxonomy" id="380911"/>
    <lineage>
        <taxon>Bacteria</taxon>
        <taxon>Pseudomonadati</taxon>
        <taxon>Pseudomonadota</taxon>
        <taxon>Betaproteobacteria</taxon>
        <taxon>Burkholderiales</taxon>
        <taxon>Alcaligenaceae</taxon>
        <taxon>Parapusillimonas</taxon>
    </lineage>
</organism>
<dbReference type="InterPro" id="IPR008920">
    <property type="entry name" value="TF_FadR/GntR_C"/>
</dbReference>
<keyword evidence="1" id="KW-0805">Transcription regulation</keyword>
<protein>
    <submittedName>
        <fullName evidence="5">GntR family transcriptional regulator</fullName>
    </submittedName>
</protein>
<dbReference type="Pfam" id="PF07729">
    <property type="entry name" value="FCD"/>
    <property type="match status" value="1"/>
</dbReference>
<dbReference type="Pfam" id="PF00392">
    <property type="entry name" value="GntR"/>
    <property type="match status" value="1"/>
</dbReference>
<dbReference type="SMART" id="SM00345">
    <property type="entry name" value="HTH_GNTR"/>
    <property type="match status" value="1"/>
</dbReference>
<dbReference type="AlphaFoldDB" id="A0A853FTM6"/>
<dbReference type="PANTHER" id="PTHR43537:SF49">
    <property type="entry name" value="TRANSCRIPTIONAL REGULATORY PROTEIN"/>
    <property type="match status" value="1"/>
</dbReference>
<name>A0A853FTM6_9BURK</name>
<proteinExistence type="predicted"/>
<sequence>MKISEKIRQHIEDEIRAGVLLPGDVIDEHDLARRFEASRTPVREALIQLEAQNMLISQPRQGMVVAKMDVKQLLAIWELLVEMEAVCAKLACERMTPEEREQLAQIHADGQKIVDADDIDGWRKANHAFHDALYLGSRNPYLRQEILRLRARTGAYLRHAFSALGRLQSSQEQHAKILDAIQKRDAARAHALMLEHISLDQGARGLTDFIINLPSSLLNS</sequence>
<reference evidence="5 6" key="1">
    <citation type="submission" date="2020-07" db="EMBL/GenBank/DDBJ databases">
        <title>Taxonomic revisions and descriptions of new bacterial species based on genomic comparisons in the high-G+C-content subgroup of the family Alcaligenaceae.</title>
        <authorList>
            <person name="Szabo A."/>
            <person name="Felfoldi T."/>
        </authorList>
    </citation>
    <scope>NUCLEOTIDE SEQUENCE [LARGE SCALE GENOMIC DNA]</scope>
    <source>
        <strain evidence="5 6">LMG 24012</strain>
    </source>
</reference>
<dbReference type="Proteomes" id="UP000559809">
    <property type="component" value="Unassembled WGS sequence"/>
</dbReference>
<dbReference type="GO" id="GO:0003677">
    <property type="term" value="F:DNA binding"/>
    <property type="evidence" value="ECO:0007669"/>
    <property type="project" value="UniProtKB-KW"/>
</dbReference>
<dbReference type="EMBL" id="JACCEM010000004">
    <property type="protein sequence ID" value="NYT49255.1"/>
    <property type="molecule type" value="Genomic_DNA"/>
</dbReference>
<dbReference type="SUPFAM" id="SSF48008">
    <property type="entry name" value="GntR ligand-binding domain-like"/>
    <property type="match status" value="1"/>
</dbReference>
<dbReference type="InterPro" id="IPR036390">
    <property type="entry name" value="WH_DNA-bd_sf"/>
</dbReference>
<dbReference type="Gene3D" id="1.10.10.10">
    <property type="entry name" value="Winged helix-like DNA-binding domain superfamily/Winged helix DNA-binding domain"/>
    <property type="match status" value="1"/>
</dbReference>
<dbReference type="PANTHER" id="PTHR43537">
    <property type="entry name" value="TRANSCRIPTIONAL REGULATOR, GNTR FAMILY"/>
    <property type="match status" value="1"/>
</dbReference>
<dbReference type="CDD" id="cd07377">
    <property type="entry name" value="WHTH_GntR"/>
    <property type="match status" value="1"/>
</dbReference>
<dbReference type="Gene3D" id="1.20.120.530">
    <property type="entry name" value="GntR ligand-binding domain-like"/>
    <property type="match status" value="1"/>
</dbReference>
<gene>
    <name evidence="5" type="ORF">H0A72_08025</name>
</gene>
<dbReference type="InterPro" id="IPR011711">
    <property type="entry name" value="GntR_C"/>
</dbReference>
<evidence type="ECO:0000256" key="2">
    <source>
        <dbReference type="ARBA" id="ARBA00023125"/>
    </source>
</evidence>
<evidence type="ECO:0000313" key="6">
    <source>
        <dbReference type="Proteomes" id="UP000559809"/>
    </source>
</evidence>
<dbReference type="PROSITE" id="PS50949">
    <property type="entry name" value="HTH_GNTR"/>
    <property type="match status" value="1"/>
</dbReference>
<feature type="domain" description="HTH gntR-type" evidence="4">
    <location>
        <begin position="1"/>
        <end position="68"/>
    </location>
</feature>
<dbReference type="SUPFAM" id="SSF46785">
    <property type="entry name" value="Winged helix' DNA-binding domain"/>
    <property type="match status" value="1"/>
</dbReference>
<comment type="caution">
    <text evidence="5">The sequence shown here is derived from an EMBL/GenBank/DDBJ whole genome shotgun (WGS) entry which is preliminary data.</text>
</comment>
<keyword evidence="6" id="KW-1185">Reference proteome</keyword>
<keyword evidence="2" id="KW-0238">DNA-binding</keyword>
<dbReference type="InterPro" id="IPR000524">
    <property type="entry name" value="Tscrpt_reg_HTH_GntR"/>
</dbReference>
<evidence type="ECO:0000256" key="3">
    <source>
        <dbReference type="ARBA" id="ARBA00023163"/>
    </source>
</evidence>
<dbReference type="GO" id="GO:0003700">
    <property type="term" value="F:DNA-binding transcription factor activity"/>
    <property type="evidence" value="ECO:0007669"/>
    <property type="project" value="InterPro"/>
</dbReference>
<evidence type="ECO:0000259" key="4">
    <source>
        <dbReference type="PROSITE" id="PS50949"/>
    </source>
</evidence>
<evidence type="ECO:0000256" key="1">
    <source>
        <dbReference type="ARBA" id="ARBA00023015"/>
    </source>
</evidence>
<dbReference type="RefSeq" id="WP_180154563.1">
    <property type="nucleotide sequence ID" value="NZ_JACCEM010000004.1"/>
</dbReference>
<accession>A0A853FTM6</accession>
<dbReference type="SMART" id="SM00895">
    <property type="entry name" value="FCD"/>
    <property type="match status" value="1"/>
</dbReference>
<keyword evidence="3" id="KW-0804">Transcription</keyword>
<evidence type="ECO:0000313" key="5">
    <source>
        <dbReference type="EMBL" id="NYT49255.1"/>
    </source>
</evidence>